<keyword evidence="1" id="KW-0472">Membrane</keyword>
<reference evidence="2 3" key="1">
    <citation type="submission" date="2015-01" db="EMBL/GenBank/DDBJ databases">
        <title>The Genome Sequence of Fonsecaea pedrosoi CBS 271.37.</title>
        <authorList>
            <consortium name="The Broad Institute Genomics Platform"/>
            <person name="Cuomo C."/>
            <person name="de Hoog S."/>
            <person name="Gorbushina A."/>
            <person name="Stielow B."/>
            <person name="Teixiera M."/>
            <person name="Abouelleil A."/>
            <person name="Chapman S.B."/>
            <person name="Priest M."/>
            <person name="Young S.K."/>
            <person name="Wortman J."/>
            <person name="Nusbaum C."/>
            <person name="Birren B."/>
        </authorList>
    </citation>
    <scope>NUCLEOTIDE SEQUENCE [LARGE SCALE GENOMIC DNA]</scope>
    <source>
        <strain evidence="2 3">CBS 271.37</strain>
    </source>
</reference>
<proteinExistence type="predicted"/>
<organism evidence="2 3">
    <name type="scientific">Fonsecaea pedrosoi CBS 271.37</name>
    <dbReference type="NCBI Taxonomy" id="1442368"/>
    <lineage>
        <taxon>Eukaryota</taxon>
        <taxon>Fungi</taxon>
        <taxon>Dikarya</taxon>
        <taxon>Ascomycota</taxon>
        <taxon>Pezizomycotina</taxon>
        <taxon>Eurotiomycetes</taxon>
        <taxon>Chaetothyriomycetidae</taxon>
        <taxon>Chaetothyriales</taxon>
        <taxon>Herpotrichiellaceae</taxon>
        <taxon>Fonsecaea</taxon>
    </lineage>
</organism>
<dbReference type="Proteomes" id="UP000053029">
    <property type="component" value="Unassembled WGS sequence"/>
</dbReference>
<dbReference type="VEuPathDB" id="FungiDB:Z517_00095"/>
<evidence type="ECO:0000256" key="1">
    <source>
        <dbReference type="SAM" id="Phobius"/>
    </source>
</evidence>
<evidence type="ECO:0000313" key="3">
    <source>
        <dbReference type="Proteomes" id="UP000053029"/>
    </source>
</evidence>
<protein>
    <submittedName>
        <fullName evidence="2">Uncharacterized protein</fullName>
    </submittedName>
</protein>
<name>A0A0D2FDL1_9EURO</name>
<keyword evidence="1" id="KW-1133">Transmembrane helix</keyword>
<dbReference type="HOGENOM" id="CLU_2904217_0_0_1"/>
<sequence length="62" mass="7027">MSVHASRISPEVISGISFGVIMFFIAMYALWQTHQANRHRQRSDAVVLVQGRRQQADVSDQV</sequence>
<accession>A0A0D2FDL1</accession>
<dbReference type="RefSeq" id="XP_013288515.1">
    <property type="nucleotide sequence ID" value="XM_013433061.1"/>
</dbReference>
<evidence type="ECO:0000313" key="2">
    <source>
        <dbReference type="EMBL" id="KIW84707.1"/>
    </source>
</evidence>
<dbReference type="GeneID" id="25299585"/>
<gene>
    <name evidence="2" type="ORF">Z517_00095</name>
</gene>
<feature type="transmembrane region" description="Helical" evidence="1">
    <location>
        <begin position="12"/>
        <end position="31"/>
    </location>
</feature>
<dbReference type="EMBL" id="KN846969">
    <property type="protein sequence ID" value="KIW84707.1"/>
    <property type="molecule type" value="Genomic_DNA"/>
</dbReference>
<dbReference type="AlphaFoldDB" id="A0A0D2FDL1"/>
<keyword evidence="3" id="KW-1185">Reference proteome</keyword>
<keyword evidence="1" id="KW-0812">Transmembrane</keyword>